<accession>A0A7T2WB55</accession>
<keyword evidence="2" id="KW-0804">Transcription</keyword>
<reference evidence="4 5" key="1">
    <citation type="submission" date="2020-12" db="EMBL/GenBank/DDBJ databases">
        <title>FDA dAtabase for Regulatory Grade micrObial Sequences (FDA-ARGOS): Supporting development and validation of Infectious Disease Dx tests.</title>
        <authorList>
            <person name="Sproer C."/>
            <person name="Gronow S."/>
            <person name="Severitt S."/>
            <person name="Schroder I."/>
            <person name="Tallon L."/>
            <person name="Sadzewicz L."/>
            <person name="Zhao X."/>
            <person name="Boylan J."/>
            <person name="Ott S."/>
            <person name="Bowen H."/>
            <person name="Vavikolanu K."/>
            <person name="Mehta A."/>
            <person name="Aluvathingal J."/>
            <person name="Nadendla S."/>
            <person name="Lowell S."/>
            <person name="Myers T."/>
            <person name="Yan Y."/>
            <person name="Sichtig H."/>
        </authorList>
    </citation>
    <scope>NUCLEOTIDE SEQUENCE [LARGE SCALE GENOMIC DNA]</scope>
    <source>
        <strain evidence="4 5">FDAARGOS_907</strain>
    </source>
</reference>
<protein>
    <submittedName>
        <fullName evidence="4">AraC family transcriptional regulator</fullName>
    </submittedName>
</protein>
<name>A0A7T2WB55_SERPL</name>
<dbReference type="EMBL" id="CP065673">
    <property type="protein sequence ID" value="QPS20023.1"/>
    <property type="molecule type" value="Genomic_DNA"/>
</dbReference>
<dbReference type="InterPro" id="IPR018060">
    <property type="entry name" value="HTH_AraC"/>
</dbReference>
<evidence type="ECO:0000313" key="5">
    <source>
        <dbReference type="Proteomes" id="UP000594967"/>
    </source>
</evidence>
<dbReference type="InterPro" id="IPR009057">
    <property type="entry name" value="Homeodomain-like_sf"/>
</dbReference>
<keyword evidence="1" id="KW-0805">Transcription regulation</keyword>
<proteinExistence type="predicted"/>
<dbReference type="InterPro" id="IPR009594">
    <property type="entry name" value="Tscrpt_reg_HTH_AraC_N"/>
</dbReference>
<keyword evidence="5" id="KW-1185">Reference proteome</keyword>
<evidence type="ECO:0000256" key="1">
    <source>
        <dbReference type="ARBA" id="ARBA00023015"/>
    </source>
</evidence>
<dbReference type="PROSITE" id="PS01124">
    <property type="entry name" value="HTH_ARAC_FAMILY_2"/>
    <property type="match status" value="1"/>
</dbReference>
<dbReference type="RefSeq" id="WP_197913238.1">
    <property type="nucleotide sequence ID" value="NZ_CP065673.1"/>
</dbReference>
<dbReference type="PANTHER" id="PTHR43436">
    <property type="entry name" value="ARAC-FAMILY TRANSCRIPTIONAL REGULATOR"/>
    <property type="match status" value="1"/>
</dbReference>
<feature type="domain" description="HTH araC/xylS-type" evidence="3">
    <location>
        <begin position="196"/>
        <end position="294"/>
    </location>
</feature>
<dbReference type="SMART" id="SM00342">
    <property type="entry name" value="HTH_ARAC"/>
    <property type="match status" value="1"/>
</dbReference>
<evidence type="ECO:0000259" key="3">
    <source>
        <dbReference type="PROSITE" id="PS01124"/>
    </source>
</evidence>
<dbReference type="Pfam" id="PF06719">
    <property type="entry name" value="AraC_N"/>
    <property type="match status" value="1"/>
</dbReference>
<dbReference type="PANTHER" id="PTHR43436:SF1">
    <property type="entry name" value="TRANSCRIPTIONAL REGULATORY PROTEIN"/>
    <property type="match status" value="1"/>
</dbReference>
<evidence type="ECO:0000256" key="2">
    <source>
        <dbReference type="ARBA" id="ARBA00023163"/>
    </source>
</evidence>
<dbReference type="Pfam" id="PF12833">
    <property type="entry name" value="HTH_18"/>
    <property type="match status" value="1"/>
</dbReference>
<gene>
    <name evidence="4" type="ORF">I6G64_21010</name>
</gene>
<dbReference type="Gene3D" id="1.10.10.60">
    <property type="entry name" value="Homeodomain-like"/>
    <property type="match status" value="1"/>
</dbReference>
<sequence>MLTHTRANNATLASLVAKIAAADGDYPTGIPALTIYRRNAVTAPMPCIYGLGLGLTVQGGKRVTLGNEIFDYGPGQSLITSVDLPVVSYVTQASVAEPYLGVRLALDARLISQLAAELDFAAGAKVSGGRAVSVVELDDGLLEAVSRLVSLLDEPALMTSIYPLILQEITIRLLNGQHGSTLRNLVAQGSPSQQIARVLSWLKLNFAQDLSMEALAAKACMSPSTFRQHFRALTGMSPLQYLKSLRLQEARQMMMNEGLDAGSAAVRVGYESASQFSREYTRLFGAPPLRDIKRIREAG</sequence>
<organism evidence="4 5">
    <name type="scientific">Serratia plymuthica</name>
    <dbReference type="NCBI Taxonomy" id="82996"/>
    <lineage>
        <taxon>Bacteria</taxon>
        <taxon>Pseudomonadati</taxon>
        <taxon>Pseudomonadota</taxon>
        <taxon>Gammaproteobacteria</taxon>
        <taxon>Enterobacterales</taxon>
        <taxon>Yersiniaceae</taxon>
        <taxon>Serratia</taxon>
    </lineage>
</organism>
<dbReference type="Proteomes" id="UP000594967">
    <property type="component" value="Chromosome"/>
</dbReference>
<dbReference type="SUPFAM" id="SSF46689">
    <property type="entry name" value="Homeodomain-like"/>
    <property type="match status" value="2"/>
</dbReference>
<evidence type="ECO:0000313" key="4">
    <source>
        <dbReference type="EMBL" id="QPS20023.1"/>
    </source>
</evidence>